<dbReference type="EMBL" id="UINC01056911">
    <property type="protein sequence ID" value="SVB77503.1"/>
    <property type="molecule type" value="Genomic_DNA"/>
</dbReference>
<dbReference type="AlphaFoldDB" id="A0A382GSF3"/>
<protein>
    <submittedName>
        <fullName evidence="1">Uncharacterized protein</fullName>
    </submittedName>
</protein>
<proteinExistence type="predicted"/>
<sequence length="122" mass="13387">MTTFIELFEVMQTLLGEACLPLEPAARRPSGLIMSEALYPELAKAVAMAVYQSNGCRKMHDHVRLYQTLDALGRLKRSLSEDGRIDVGGMDFLEQLGLAVTEILGDDHDSTADRLTTSAMVS</sequence>
<name>A0A382GSF3_9ZZZZ</name>
<gene>
    <name evidence="1" type="ORF">METZ01_LOCUS230357</name>
</gene>
<reference evidence="1" key="1">
    <citation type="submission" date="2018-05" db="EMBL/GenBank/DDBJ databases">
        <authorList>
            <person name="Lanie J.A."/>
            <person name="Ng W.-L."/>
            <person name="Kazmierczak K.M."/>
            <person name="Andrzejewski T.M."/>
            <person name="Davidsen T.M."/>
            <person name="Wayne K.J."/>
            <person name="Tettelin H."/>
            <person name="Glass J.I."/>
            <person name="Rusch D."/>
            <person name="Podicherti R."/>
            <person name="Tsui H.-C.T."/>
            <person name="Winkler M.E."/>
        </authorList>
    </citation>
    <scope>NUCLEOTIDE SEQUENCE</scope>
</reference>
<organism evidence="1">
    <name type="scientific">marine metagenome</name>
    <dbReference type="NCBI Taxonomy" id="408172"/>
    <lineage>
        <taxon>unclassified sequences</taxon>
        <taxon>metagenomes</taxon>
        <taxon>ecological metagenomes</taxon>
    </lineage>
</organism>
<evidence type="ECO:0000313" key="1">
    <source>
        <dbReference type="EMBL" id="SVB77503.1"/>
    </source>
</evidence>
<accession>A0A382GSF3</accession>